<dbReference type="EMBL" id="CP107551">
    <property type="protein sequence ID" value="UYP19945.1"/>
    <property type="molecule type" value="Genomic_DNA"/>
</dbReference>
<reference evidence="1" key="1">
    <citation type="submission" date="2022-10" db="EMBL/GenBank/DDBJ databases">
        <title>Rhodococcus ferula Z13 complete genome.</title>
        <authorList>
            <person name="Long X."/>
            <person name="Zang M."/>
        </authorList>
    </citation>
    <scope>NUCLEOTIDE SEQUENCE</scope>
    <source>
        <strain evidence="1">Z13</strain>
    </source>
</reference>
<keyword evidence="2" id="KW-1185">Reference proteome</keyword>
<accession>A0ACD4DJ07</accession>
<dbReference type="Proteomes" id="UP001156484">
    <property type="component" value="Chromosome"/>
</dbReference>
<sequence>MTVRAAVLIQAHQHPDLIRALVDSLRHPAIDVYLHIDAKVPLEPFERAVPDGGSVTYLRGDRRIDVRWGGLSQIEATVALLRAARHSGRRYTRYALLSGADLRIAPLDDVLRAWDSPTEFLRLDRRLAGAGVRPPARVSRLHFPDHDNRVLRRLDGRIPRRVDTTIDLYQGSQWWALTDAAVDHVLAFLDAHPSWIRFHRHTFGPDEIVVHSIVAASPRRDRIAQDFTAATEEERHEVQLHGMHFVDWSDLLATSPRVLTPADASRLRASGALFARKVEPATAARLIAALDGETVA</sequence>
<evidence type="ECO:0000313" key="1">
    <source>
        <dbReference type="EMBL" id="UYP19945.1"/>
    </source>
</evidence>
<protein>
    <submittedName>
        <fullName evidence="1">Beta-1,6-N-acetylglucosaminyltransferase</fullName>
    </submittedName>
</protein>
<evidence type="ECO:0000313" key="2">
    <source>
        <dbReference type="Proteomes" id="UP001156484"/>
    </source>
</evidence>
<proteinExistence type="predicted"/>
<gene>
    <name evidence="1" type="ORF">OED52_05155</name>
</gene>
<organism evidence="1 2">
    <name type="scientific">Rhodococcus sacchari</name>
    <dbReference type="NCBI Taxonomy" id="2962047"/>
    <lineage>
        <taxon>Bacteria</taxon>
        <taxon>Bacillati</taxon>
        <taxon>Actinomycetota</taxon>
        <taxon>Actinomycetes</taxon>
        <taxon>Mycobacteriales</taxon>
        <taxon>Nocardiaceae</taxon>
        <taxon>Rhodococcus</taxon>
    </lineage>
</organism>
<name>A0ACD4DJ07_9NOCA</name>